<protein>
    <recommendedName>
        <fullName evidence="4">ZP domain-containing protein</fullName>
    </recommendedName>
</protein>
<dbReference type="PANTHER" id="PTHR46560">
    <property type="entry name" value="CYPHER, ISOFORM B"/>
    <property type="match status" value="1"/>
</dbReference>
<evidence type="ECO:0000313" key="3">
    <source>
        <dbReference type="Proteomes" id="UP000054776"/>
    </source>
</evidence>
<name>A0A0V1BK53_TRISP</name>
<organism evidence="2 3">
    <name type="scientific">Trichinella spiralis</name>
    <name type="common">Trichina worm</name>
    <dbReference type="NCBI Taxonomy" id="6334"/>
    <lineage>
        <taxon>Eukaryota</taxon>
        <taxon>Metazoa</taxon>
        <taxon>Ecdysozoa</taxon>
        <taxon>Nematoda</taxon>
        <taxon>Enoplea</taxon>
        <taxon>Dorylaimia</taxon>
        <taxon>Trichinellida</taxon>
        <taxon>Trichinellidae</taxon>
        <taxon>Trichinella</taxon>
    </lineage>
</organism>
<comment type="caution">
    <text evidence="2">The sequence shown here is derived from an EMBL/GenBank/DDBJ whole genome shotgun (WGS) entry which is preliminary data.</text>
</comment>
<feature type="region of interest" description="Disordered" evidence="1">
    <location>
        <begin position="464"/>
        <end position="483"/>
    </location>
</feature>
<evidence type="ECO:0000313" key="2">
    <source>
        <dbReference type="EMBL" id="KRY37573.1"/>
    </source>
</evidence>
<dbReference type="InParanoid" id="A0A0V1BK53"/>
<evidence type="ECO:0000256" key="1">
    <source>
        <dbReference type="SAM" id="MobiDB-lite"/>
    </source>
</evidence>
<dbReference type="STRING" id="6334.A0A0V1BK53"/>
<sequence>MIGASPTGFKMISILSGQANCSSEEGTWALGMMISSSIIFSHPNQSAYEAQFNYCIFTAQKRGINKKKKKEYAIMLTCRSWLSIGFSFDSSLNRFIYNSPFVVRSTKGHAQQLANIDVTEMRDLGSDLHWAYSKSAAAQLSDQPPMTSHRLVVFFLFTCSCQETIAFNLTVVAQCRDGNMQIRLLTVEPFVGVVHAYDHDADCFLDGDENVETDFSIGLTDFDRCGIQYDWRNERYWVVILVRRHRKILTDDDKMYNVSCTIGHTGNDGHHSSTVNMTFKAALVESGQPTRHVYFGHPYKLKVWSDQQQNDVTFAVLKCAAFAGGNRSLTLYEAESENNLIHPFTYGENEAVAELSSMFRFPGQSAAHLQCTVEFDLQKDKISVEVLKLFAKKMTKPLHTRALASTTVAVLPADQAPEIIEELNCDRFQAVQLALCVVLCLLLATGLIADWRIGRCKIHQQSSSTTVKTDNSSSNSGKKWENNRTQSRIAPVISLMLNTPVAVDVPKVPADWRKPAASSMLDTAEETFDSGCDCCSICDPPKLTIKS</sequence>
<dbReference type="OrthoDB" id="8171348at2759"/>
<accession>A0A0V1BK53</accession>
<dbReference type="eggNOG" id="ENOG502QRCZ">
    <property type="taxonomic scope" value="Eukaryota"/>
</dbReference>
<dbReference type="PANTHER" id="PTHR46560:SF9">
    <property type="entry name" value="ZP DOMAIN-CONTAINING PROTEIN"/>
    <property type="match status" value="1"/>
</dbReference>
<dbReference type="AlphaFoldDB" id="A0A0V1BK53"/>
<proteinExistence type="predicted"/>
<gene>
    <name evidence="2" type="ORF">T01_15828</name>
</gene>
<dbReference type="Proteomes" id="UP000054776">
    <property type="component" value="Unassembled WGS sequence"/>
</dbReference>
<dbReference type="EMBL" id="JYDH01000032">
    <property type="protein sequence ID" value="KRY37573.1"/>
    <property type="molecule type" value="Genomic_DNA"/>
</dbReference>
<keyword evidence="3" id="KW-1185">Reference proteome</keyword>
<reference evidence="2 3" key="1">
    <citation type="submission" date="2015-01" db="EMBL/GenBank/DDBJ databases">
        <title>Evolution of Trichinella species and genotypes.</title>
        <authorList>
            <person name="Korhonen P.K."/>
            <person name="Edoardo P."/>
            <person name="Giuseppe L.R."/>
            <person name="Gasser R.B."/>
        </authorList>
    </citation>
    <scope>NUCLEOTIDE SEQUENCE [LARGE SCALE GENOMIC DNA]</scope>
    <source>
        <strain evidence="2">ISS3</strain>
    </source>
</reference>
<evidence type="ECO:0008006" key="4">
    <source>
        <dbReference type="Google" id="ProtNLM"/>
    </source>
</evidence>